<feature type="repeat" description="TPR" evidence="3">
    <location>
        <begin position="197"/>
        <end position="230"/>
    </location>
</feature>
<organism evidence="5 6">
    <name type="scientific">bacterium (Candidatus Blackallbacteria) CG17_big_fil_post_rev_8_21_14_2_50_48_46</name>
    <dbReference type="NCBI Taxonomy" id="2014261"/>
    <lineage>
        <taxon>Bacteria</taxon>
        <taxon>Candidatus Blackallbacteria</taxon>
    </lineage>
</organism>
<keyword evidence="4" id="KW-0812">Transmembrane</keyword>
<dbReference type="PANTHER" id="PTHR44858:SF1">
    <property type="entry name" value="UDP-N-ACETYLGLUCOSAMINE--PEPTIDE N-ACETYLGLUCOSAMINYLTRANSFERASE SPINDLY-RELATED"/>
    <property type="match status" value="1"/>
</dbReference>
<dbReference type="Proteomes" id="UP000231019">
    <property type="component" value="Unassembled WGS sequence"/>
</dbReference>
<comment type="caution">
    <text evidence="5">The sequence shown here is derived from an EMBL/GenBank/DDBJ whole genome shotgun (WGS) entry which is preliminary data.</text>
</comment>
<feature type="repeat" description="TPR" evidence="3">
    <location>
        <begin position="163"/>
        <end position="196"/>
    </location>
</feature>
<evidence type="ECO:0000313" key="5">
    <source>
        <dbReference type="EMBL" id="PIW14031.1"/>
    </source>
</evidence>
<dbReference type="AlphaFoldDB" id="A0A2M7FXQ6"/>
<dbReference type="EMBL" id="PFFQ01000065">
    <property type="protein sequence ID" value="PIW14031.1"/>
    <property type="molecule type" value="Genomic_DNA"/>
</dbReference>
<dbReference type="PROSITE" id="PS50293">
    <property type="entry name" value="TPR_REGION"/>
    <property type="match status" value="1"/>
</dbReference>
<feature type="transmembrane region" description="Helical" evidence="4">
    <location>
        <begin position="20"/>
        <end position="40"/>
    </location>
</feature>
<dbReference type="Pfam" id="PF13414">
    <property type="entry name" value="TPR_11"/>
    <property type="match status" value="2"/>
</dbReference>
<feature type="repeat" description="TPR" evidence="3">
    <location>
        <begin position="275"/>
        <end position="308"/>
    </location>
</feature>
<keyword evidence="4" id="KW-0472">Membrane</keyword>
<dbReference type="SMART" id="SM00028">
    <property type="entry name" value="TPR"/>
    <property type="match status" value="7"/>
</dbReference>
<evidence type="ECO:0000256" key="4">
    <source>
        <dbReference type="SAM" id="Phobius"/>
    </source>
</evidence>
<evidence type="ECO:0000256" key="1">
    <source>
        <dbReference type="ARBA" id="ARBA00022737"/>
    </source>
</evidence>
<dbReference type="InterPro" id="IPR011990">
    <property type="entry name" value="TPR-like_helical_dom_sf"/>
</dbReference>
<feature type="repeat" description="TPR" evidence="3">
    <location>
        <begin position="95"/>
        <end position="128"/>
    </location>
</feature>
<dbReference type="Gene3D" id="1.25.40.10">
    <property type="entry name" value="Tetratricopeptide repeat domain"/>
    <property type="match status" value="3"/>
</dbReference>
<reference evidence="5 6" key="1">
    <citation type="submission" date="2017-09" db="EMBL/GenBank/DDBJ databases">
        <title>Depth-based differentiation of microbial function through sediment-hosted aquifers and enrichment of novel symbionts in the deep terrestrial subsurface.</title>
        <authorList>
            <person name="Probst A.J."/>
            <person name="Ladd B."/>
            <person name="Jarett J.K."/>
            <person name="Geller-Mcgrath D.E."/>
            <person name="Sieber C.M."/>
            <person name="Emerson J.B."/>
            <person name="Anantharaman K."/>
            <person name="Thomas B.C."/>
            <person name="Malmstrom R."/>
            <person name="Stieglmeier M."/>
            <person name="Klingl A."/>
            <person name="Woyke T."/>
            <person name="Ryan C.M."/>
            <person name="Banfield J.F."/>
        </authorList>
    </citation>
    <scope>NUCLEOTIDE SEQUENCE [LARGE SCALE GENOMIC DNA]</scope>
    <source>
        <strain evidence="5">CG17_big_fil_post_rev_8_21_14_2_50_48_46</strain>
    </source>
</reference>
<keyword evidence="1" id="KW-0677">Repeat</keyword>
<proteinExistence type="predicted"/>
<dbReference type="PANTHER" id="PTHR44858">
    <property type="entry name" value="TETRATRICOPEPTIDE REPEAT PROTEIN 6"/>
    <property type="match status" value="1"/>
</dbReference>
<keyword evidence="2 3" id="KW-0802">TPR repeat</keyword>
<dbReference type="InterPro" id="IPR050498">
    <property type="entry name" value="Ycf3"/>
</dbReference>
<evidence type="ECO:0008006" key="7">
    <source>
        <dbReference type="Google" id="ProtNLM"/>
    </source>
</evidence>
<dbReference type="InterPro" id="IPR019734">
    <property type="entry name" value="TPR_rpt"/>
</dbReference>
<evidence type="ECO:0000256" key="2">
    <source>
        <dbReference type="ARBA" id="ARBA00022803"/>
    </source>
</evidence>
<gene>
    <name evidence="5" type="ORF">COW36_23645</name>
</gene>
<evidence type="ECO:0000256" key="3">
    <source>
        <dbReference type="PROSITE-ProRule" id="PRU00339"/>
    </source>
</evidence>
<protein>
    <recommendedName>
        <fullName evidence="7">Tetratricopeptide repeat protein</fullName>
    </recommendedName>
</protein>
<keyword evidence="4" id="KW-1133">Transmembrane helix</keyword>
<dbReference type="SUPFAM" id="SSF48452">
    <property type="entry name" value="TPR-like"/>
    <property type="match status" value="2"/>
</dbReference>
<name>A0A2M7FXQ6_9BACT</name>
<dbReference type="PROSITE" id="PS50005">
    <property type="entry name" value="TPR"/>
    <property type="match status" value="4"/>
</dbReference>
<sequence>MVIWVGVSESLLGASMRKNTALFMILVAASVTFGSIEPVLARGPKEPPKIDATPIPLPKFYARHVEEGNKFLAQNRITDAMHEFFTAKTINPDYYPTYIGMGKVYMKQGQLEKATEQYQIAVRLLNPSYGADHIKRGEYFASHRQFKQALADYWEVLKVDPQAGNQYTLAMRHLRFGNEKEAVKAFERASQIDEDYPDPHFQLGNLMFKNKKMKKAIPSYEKAVELDPNNPLYHVSLGDAQYKEGTAKASKVDLKLVGQAVSHFERAVALGMRQPRVHFNLGTAYLLVGNYDGAILNLQEALQHELRDEDVYYNLGNAFYKKGMTINFKWDERSSLTDPQQLKMNNTKFEYIYRSIQSYQMAITKKSNYAPVYFDLGVSYFRLAELKPTAQFISKIVNKNSSKEYFTRGMRFFKTDMQQRALENFQKFTSLSSDGKLKATANQLITDLKEILAEAK</sequence>
<accession>A0A2M7FXQ6</accession>
<evidence type="ECO:0000313" key="6">
    <source>
        <dbReference type="Proteomes" id="UP000231019"/>
    </source>
</evidence>